<proteinExistence type="predicted"/>
<keyword evidence="1" id="KW-0489">Methyltransferase</keyword>
<dbReference type="RefSeq" id="WP_135187703.1">
    <property type="nucleotide sequence ID" value="NZ_SPUM01000002.1"/>
</dbReference>
<dbReference type="InterPro" id="IPR029063">
    <property type="entry name" value="SAM-dependent_MTases_sf"/>
</dbReference>
<dbReference type="CDD" id="cd02440">
    <property type="entry name" value="AdoMet_MTases"/>
    <property type="match status" value="1"/>
</dbReference>
<keyword evidence="2" id="KW-1185">Reference proteome</keyword>
<dbReference type="SUPFAM" id="SSF53335">
    <property type="entry name" value="S-adenosyl-L-methionine-dependent methyltransferases"/>
    <property type="match status" value="1"/>
</dbReference>
<dbReference type="AlphaFoldDB" id="A0A4Y9TB92"/>
<accession>A0A4Y9TB92</accession>
<reference evidence="1 2" key="1">
    <citation type="submission" date="2019-03" db="EMBL/GenBank/DDBJ databases">
        <title>Draft genome of Massilia hortus sp. nov., a novel bacterial species of the Oxalobacteraceae family.</title>
        <authorList>
            <person name="Peta V."/>
            <person name="Raths R."/>
            <person name="Bucking H."/>
        </authorList>
    </citation>
    <scope>NUCLEOTIDE SEQUENCE [LARGE SCALE GENOMIC DNA]</scope>
    <source>
        <strain evidence="1 2">ONC3</strain>
    </source>
</reference>
<name>A0A4Y9TB92_9BURK</name>
<protein>
    <submittedName>
        <fullName evidence="1">Class I SAM-dependent methyltransferase</fullName>
    </submittedName>
</protein>
<dbReference type="OrthoDB" id="9804312at2"/>
<dbReference type="Proteomes" id="UP000297258">
    <property type="component" value="Unassembled WGS sequence"/>
</dbReference>
<dbReference type="GO" id="GO:0032259">
    <property type="term" value="P:methylation"/>
    <property type="evidence" value="ECO:0007669"/>
    <property type="project" value="UniProtKB-KW"/>
</dbReference>
<dbReference type="EMBL" id="SPUM01000002">
    <property type="protein sequence ID" value="TFW36139.1"/>
    <property type="molecule type" value="Genomic_DNA"/>
</dbReference>
<gene>
    <name evidence="1" type="ORF">E4O92_00090</name>
</gene>
<dbReference type="Pfam" id="PF13489">
    <property type="entry name" value="Methyltransf_23"/>
    <property type="match status" value="1"/>
</dbReference>
<organism evidence="1 2">
    <name type="scientific">Massilia horti</name>
    <dbReference type="NCBI Taxonomy" id="2562153"/>
    <lineage>
        <taxon>Bacteria</taxon>
        <taxon>Pseudomonadati</taxon>
        <taxon>Pseudomonadota</taxon>
        <taxon>Betaproteobacteria</taxon>
        <taxon>Burkholderiales</taxon>
        <taxon>Oxalobacteraceae</taxon>
        <taxon>Telluria group</taxon>
        <taxon>Massilia</taxon>
    </lineage>
</organism>
<dbReference type="GO" id="GO:0008168">
    <property type="term" value="F:methyltransferase activity"/>
    <property type="evidence" value="ECO:0007669"/>
    <property type="project" value="UniProtKB-KW"/>
</dbReference>
<evidence type="ECO:0000313" key="1">
    <source>
        <dbReference type="EMBL" id="TFW36139.1"/>
    </source>
</evidence>
<sequence length="192" mass="20500">MGDGFHGTGAPSPWVQRFARLVPQGEVLDLACGGGRHARLFASLGHPVLALDRDREALALAAGPGIRTMEHDLEVEGAVWPFEPGRFAGIVVTNYLYRPLLASLVKSLAPNGVLLYETFAVGNEAFGKPSNPAFLLAPGELLDMATRGGLRVVAYEHGVVSQPKSALVQRLCACGPLLPRLETGLDHLSRQE</sequence>
<evidence type="ECO:0000313" key="2">
    <source>
        <dbReference type="Proteomes" id="UP000297258"/>
    </source>
</evidence>
<dbReference type="Gene3D" id="3.40.50.150">
    <property type="entry name" value="Vaccinia Virus protein VP39"/>
    <property type="match status" value="1"/>
</dbReference>
<keyword evidence="1" id="KW-0808">Transferase</keyword>
<comment type="caution">
    <text evidence="1">The sequence shown here is derived from an EMBL/GenBank/DDBJ whole genome shotgun (WGS) entry which is preliminary data.</text>
</comment>